<organism evidence="2 3">
    <name type="scientific">Paenibacillus wynnii</name>
    <dbReference type="NCBI Taxonomy" id="268407"/>
    <lineage>
        <taxon>Bacteria</taxon>
        <taxon>Bacillati</taxon>
        <taxon>Bacillota</taxon>
        <taxon>Bacilli</taxon>
        <taxon>Bacillales</taxon>
        <taxon>Paenibacillaceae</taxon>
        <taxon>Paenibacillus</taxon>
    </lineage>
</organism>
<keyword evidence="1" id="KW-1133">Transmembrane helix</keyword>
<reference evidence="2 3" key="1">
    <citation type="submission" date="2014-08" db="EMBL/GenBank/DDBJ databases">
        <authorList>
            <person name="den Bakker H.C."/>
        </authorList>
    </citation>
    <scope>NUCLEOTIDE SEQUENCE [LARGE SCALE GENOMIC DNA]</scope>
    <source>
        <strain evidence="2 3">DSM 18334</strain>
    </source>
</reference>
<accession>A0A098M8Q0</accession>
<sequence length="130" mass="15619">MRVHDNEIIAYKVDLKNSKLYLYTEYDDAVHIKQEIDIVFSDVLAHYFECELSGSIILDISNYEIDEFFEDQGNLMLLERHKNNCWPMYYGTIEELKNRLRSDKYLYFIIYSSYGLNGWIIAKDYEEITQ</sequence>
<comment type="caution">
    <text evidence="2">The sequence shown here is derived from an EMBL/GenBank/DDBJ whole genome shotgun (WGS) entry which is preliminary data.</text>
</comment>
<evidence type="ECO:0000313" key="3">
    <source>
        <dbReference type="Proteomes" id="UP000029734"/>
    </source>
</evidence>
<evidence type="ECO:0000256" key="1">
    <source>
        <dbReference type="SAM" id="Phobius"/>
    </source>
</evidence>
<proteinExistence type="predicted"/>
<keyword evidence="3" id="KW-1185">Reference proteome</keyword>
<evidence type="ECO:0000313" key="2">
    <source>
        <dbReference type="EMBL" id="KGE18428.1"/>
    </source>
</evidence>
<dbReference type="EMBL" id="JQCR01000003">
    <property type="protein sequence ID" value="KGE18428.1"/>
    <property type="molecule type" value="Genomic_DNA"/>
</dbReference>
<gene>
    <name evidence="2" type="ORF">PWYN_28410</name>
</gene>
<dbReference type="eggNOG" id="ENOG5032WV1">
    <property type="taxonomic scope" value="Bacteria"/>
</dbReference>
<reference evidence="2 3" key="2">
    <citation type="submission" date="2014-10" db="EMBL/GenBank/DDBJ databases">
        <title>Comparative genomics of the Paenibacillus odorifer group.</title>
        <authorList>
            <person name="Tsai Y.-C."/>
            <person name="Martin N."/>
            <person name="Korlach J."/>
            <person name="Wiedmann M."/>
        </authorList>
    </citation>
    <scope>NUCLEOTIDE SEQUENCE [LARGE SCALE GENOMIC DNA]</scope>
    <source>
        <strain evidence="2 3">DSM 18334</strain>
    </source>
</reference>
<name>A0A098M8Q0_9BACL</name>
<feature type="transmembrane region" description="Helical" evidence="1">
    <location>
        <begin position="105"/>
        <end position="122"/>
    </location>
</feature>
<protein>
    <submittedName>
        <fullName evidence="2">Uncharacterized protein</fullName>
    </submittedName>
</protein>
<dbReference type="OrthoDB" id="2183738at2"/>
<dbReference type="STRING" id="268407.PWYN_28410"/>
<dbReference type="AlphaFoldDB" id="A0A098M8Q0"/>
<keyword evidence="1" id="KW-0812">Transmembrane</keyword>
<keyword evidence="1" id="KW-0472">Membrane</keyword>
<dbReference type="Proteomes" id="UP000029734">
    <property type="component" value="Unassembled WGS sequence"/>
</dbReference>
<dbReference type="RefSeq" id="WP_036658603.1">
    <property type="nucleotide sequence ID" value="NZ_JQCR01000003.1"/>
</dbReference>